<reference evidence="3 4" key="1">
    <citation type="submission" date="2024-10" db="EMBL/GenBank/DDBJ databases">
        <title>Updated reference genomes for cyclostephanoid diatoms.</title>
        <authorList>
            <person name="Roberts W.R."/>
            <person name="Alverson A.J."/>
        </authorList>
    </citation>
    <scope>NUCLEOTIDE SEQUENCE [LARGE SCALE GENOMIC DNA]</scope>
    <source>
        <strain evidence="3 4">AJA228-03</strain>
    </source>
</reference>
<dbReference type="Proteomes" id="UP001530377">
    <property type="component" value="Unassembled WGS sequence"/>
</dbReference>
<dbReference type="PANTHER" id="PTHR13161:SF15">
    <property type="entry name" value="SPLICING FACTOR, SUPPRESSOR OF WHITE-APRICOT HOMOLOG"/>
    <property type="match status" value="1"/>
</dbReference>
<comment type="caution">
    <text evidence="3">The sequence shown here is derived from an EMBL/GenBank/DDBJ whole genome shotgun (WGS) entry which is preliminary data.</text>
</comment>
<evidence type="ECO:0000259" key="2">
    <source>
        <dbReference type="PROSITE" id="PS50128"/>
    </source>
</evidence>
<evidence type="ECO:0000313" key="3">
    <source>
        <dbReference type="EMBL" id="KAL3822573.1"/>
    </source>
</evidence>
<name>A0ABD3SDV8_9STRA</name>
<organism evidence="3 4">
    <name type="scientific">Cyclostephanos tholiformis</name>
    <dbReference type="NCBI Taxonomy" id="382380"/>
    <lineage>
        <taxon>Eukaryota</taxon>
        <taxon>Sar</taxon>
        <taxon>Stramenopiles</taxon>
        <taxon>Ochrophyta</taxon>
        <taxon>Bacillariophyta</taxon>
        <taxon>Coscinodiscophyceae</taxon>
        <taxon>Thalassiosirophycidae</taxon>
        <taxon>Stephanodiscales</taxon>
        <taxon>Stephanodiscaceae</taxon>
        <taxon>Cyclostephanos</taxon>
    </lineage>
</organism>
<dbReference type="InterPro" id="IPR000061">
    <property type="entry name" value="Surp"/>
</dbReference>
<protein>
    <recommendedName>
        <fullName evidence="2">SURP motif domain-containing protein</fullName>
    </recommendedName>
</protein>
<dbReference type="SUPFAM" id="SSF109905">
    <property type="entry name" value="Surp module (SWAP domain)"/>
    <property type="match status" value="1"/>
</dbReference>
<gene>
    <name evidence="3" type="ORF">ACHAXA_007684</name>
</gene>
<dbReference type="EMBL" id="JALLPB020000062">
    <property type="protein sequence ID" value="KAL3822573.1"/>
    <property type="molecule type" value="Genomic_DNA"/>
</dbReference>
<dbReference type="SMART" id="SM00648">
    <property type="entry name" value="SWAP"/>
    <property type="match status" value="1"/>
</dbReference>
<accession>A0ABD3SDV8</accession>
<dbReference type="PROSITE" id="PS50128">
    <property type="entry name" value="SURP"/>
    <property type="match status" value="1"/>
</dbReference>
<feature type="compositionally biased region" description="Low complexity" evidence="1">
    <location>
        <begin position="265"/>
        <end position="284"/>
    </location>
</feature>
<dbReference type="AlphaFoldDB" id="A0ABD3SDV8"/>
<dbReference type="PANTHER" id="PTHR13161">
    <property type="entry name" value="SPLICING FACTOR SUPPRESSOR OF WHITE APRICOT"/>
    <property type="match status" value="1"/>
</dbReference>
<keyword evidence="4" id="KW-1185">Reference proteome</keyword>
<feature type="region of interest" description="Disordered" evidence="1">
    <location>
        <begin position="240"/>
        <end position="315"/>
    </location>
</feature>
<sequence length="333" mass="37501">MQHSRVDLTITGRKCRIHRNINNSASVDDDTNLIEINTRENDGGGVEQRVQSNKRSNLLIDRYDARGLLDEFSLRQLSVSRRGLGLISGIDSVSVNCRAYSSSFDEDVSGEEKARNIVRYEGLDKYPSAVTCTKSNNTAKDGGENLNRINSSYLYTYHKKEKPFQLSEELSKGLPSNVQLPKTIQQNTIIEHTASRVALNNQLEVFLKVKQANNPNFAFFNSTDELHGYYLYLKGKYSRNVDDENNVPPKDGSDDRKDAGGGNPLSGLLGCYSSSSEESICPSENLDNSSIKSKDMRDSTDENNDDILSKERERKRKANRLEKLRIWKESRSG</sequence>
<dbReference type="Gene3D" id="1.10.10.790">
    <property type="entry name" value="Surp module"/>
    <property type="match status" value="1"/>
</dbReference>
<feature type="domain" description="SURP motif" evidence="2">
    <location>
        <begin position="189"/>
        <end position="230"/>
    </location>
</feature>
<dbReference type="Pfam" id="PF01805">
    <property type="entry name" value="Surp"/>
    <property type="match status" value="1"/>
</dbReference>
<dbReference type="InterPro" id="IPR040397">
    <property type="entry name" value="SWAP"/>
</dbReference>
<proteinExistence type="predicted"/>
<evidence type="ECO:0000256" key="1">
    <source>
        <dbReference type="SAM" id="MobiDB-lite"/>
    </source>
</evidence>
<dbReference type="InterPro" id="IPR035967">
    <property type="entry name" value="SWAP/Surp_sf"/>
</dbReference>
<evidence type="ECO:0000313" key="4">
    <source>
        <dbReference type="Proteomes" id="UP001530377"/>
    </source>
</evidence>